<accession>A0AAD8QC16</accession>
<protein>
    <recommendedName>
        <fullName evidence="7">HMA domain-containing protein</fullName>
    </recommendedName>
</protein>
<keyword evidence="9" id="KW-1185">Reference proteome</keyword>
<evidence type="ECO:0000313" key="8">
    <source>
        <dbReference type="EMBL" id="KAK1599873.1"/>
    </source>
</evidence>
<dbReference type="EMBL" id="JAUUTY010000576">
    <property type="protein sequence ID" value="KAK1599873.1"/>
    <property type="molecule type" value="Genomic_DNA"/>
</dbReference>
<evidence type="ECO:0000256" key="4">
    <source>
        <dbReference type="ARBA" id="ARBA00023289"/>
    </source>
</evidence>
<dbReference type="Gene3D" id="3.30.70.100">
    <property type="match status" value="1"/>
</dbReference>
<dbReference type="InterPro" id="IPR051863">
    <property type="entry name" value="HIPP"/>
</dbReference>
<reference evidence="8" key="1">
    <citation type="submission" date="2023-07" db="EMBL/GenBank/DDBJ databases">
        <title>A chromosome-level genome assembly of Lolium multiflorum.</title>
        <authorList>
            <person name="Chen Y."/>
            <person name="Copetti D."/>
            <person name="Kolliker R."/>
            <person name="Studer B."/>
        </authorList>
    </citation>
    <scope>NUCLEOTIDE SEQUENCE</scope>
    <source>
        <strain evidence="8">02402/16</strain>
        <tissue evidence="8">Leaf</tissue>
    </source>
</reference>
<dbReference type="PANTHER" id="PTHR45811">
    <property type="entry name" value="COPPER TRANSPORT PROTEIN FAMILY-RELATED"/>
    <property type="match status" value="1"/>
</dbReference>
<keyword evidence="2" id="KW-0479">Metal-binding</keyword>
<gene>
    <name evidence="8" type="ORF">QYE76_018562</name>
</gene>
<feature type="compositionally biased region" description="Basic and acidic residues" evidence="6">
    <location>
        <begin position="324"/>
        <end position="342"/>
    </location>
</feature>
<feature type="region of interest" description="Disordered" evidence="6">
    <location>
        <begin position="320"/>
        <end position="342"/>
    </location>
</feature>
<dbReference type="InterPro" id="IPR006121">
    <property type="entry name" value="HMA_dom"/>
</dbReference>
<dbReference type="Pfam" id="PF00403">
    <property type="entry name" value="HMA"/>
    <property type="match status" value="1"/>
</dbReference>
<feature type="domain" description="HMA" evidence="7">
    <location>
        <begin position="254"/>
        <end position="320"/>
    </location>
</feature>
<dbReference type="PANTHER" id="PTHR45811:SF28">
    <property type="entry name" value="HMA DOMAIN-CONTAINING PROTEIN"/>
    <property type="match status" value="1"/>
</dbReference>
<dbReference type="GO" id="GO:0046872">
    <property type="term" value="F:metal ion binding"/>
    <property type="evidence" value="ECO:0007669"/>
    <property type="project" value="UniProtKB-KW"/>
</dbReference>
<evidence type="ECO:0000256" key="6">
    <source>
        <dbReference type="SAM" id="MobiDB-lite"/>
    </source>
</evidence>
<evidence type="ECO:0000259" key="7">
    <source>
        <dbReference type="PROSITE" id="PS50846"/>
    </source>
</evidence>
<evidence type="ECO:0000256" key="1">
    <source>
        <dbReference type="ARBA" id="ARBA00022481"/>
    </source>
</evidence>
<name>A0AAD8QC16_LOLMU</name>
<evidence type="ECO:0000256" key="2">
    <source>
        <dbReference type="ARBA" id="ARBA00022723"/>
    </source>
</evidence>
<sequence>MPSSSSGSDGVNLTVGRRRPLGTWQAATASTSKGRRTTGNYLYLAPALAGEHGAAAAHGHADLPRLFVRAAACRPGQRLFTLSALPHVSSRRFSSAAHSAFVMPGGRSCRLRLPSSSPSARIVVDEKTRRRAVVDEKTPPELERKTRRMDKFGGREWGYASKLEGMGICKQIGGKIDRFWFSCRRLRGSTRRFAPKSFVRSPHDWADLRHPDVKWLTGAVVDEWRCSNKSKFEVPVSGIENYSASSKLTLLIYVPKSVLKLDLHDGWQKQKAMEAITSLHGIDKIDANMEKQEMTVVGTVDPVHVVERLRKKRFTTHVVSVGPAKEESKDGGAEKGGDNSDANKDLMYTPWYATPHHPQAYCVICGSTSRCPCPYCR</sequence>
<keyword evidence="3" id="KW-0449">Lipoprotein</keyword>
<dbReference type="InterPro" id="IPR036163">
    <property type="entry name" value="HMA_dom_sf"/>
</dbReference>
<dbReference type="SUPFAM" id="SSF55008">
    <property type="entry name" value="HMA, heavy metal-associated domain"/>
    <property type="match status" value="1"/>
</dbReference>
<dbReference type="Proteomes" id="UP001231189">
    <property type="component" value="Unassembled WGS sequence"/>
</dbReference>
<dbReference type="AlphaFoldDB" id="A0AAD8QC16"/>
<evidence type="ECO:0000256" key="3">
    <source>
        <dbReference type="ARBA" id="ARBA00023288"/>
    </source>
</evidence>
<evidence type="ECO:0000313" key="9">
    <source>
        <dbReference type="Proteomes" id="UP001231189"/>
    </source>
</evidence>
<evidence type="ECO:0000256" key="5">
    <source>
        <dbReference type="ARBA" id="ARBA00024045"/>
    </source>
</evidence>
<comment type="caution">
    <text evidence="8">The sequence shown here is derived from an EMBL/GenBank/DDBJ whole genome shotgun (WGS) entry which is preliminary data.</text>
</comment>
<keyword evidence="1" id="KW-0488">Methylation</keyword>
<dbReference type="PROSITE" id="PS50846">
    <property type="entry name" value="HMA_2"/>
    <property type="match status" value="1"/>
</dbReference>
<keyword evidence="4" id="KW-0636">Prenylation</keyword>
<organism evidence="8 9">
    <name type="scientific">Lolium multiflorum</name>
    <name type="common">Italian ryegrass</name>
    <name type="synonym">Lolium perenne subsp. multiflorum</name>
    <dbReference type="NCBI Taxonomy" id="4521"/>
    <lineage>
        <taxon>Eukaryota</taxon>
        <taxon>Viridiplantae</taxon>
        <taxon>Streptophyta</taxon>
        <taxon>Embryophyta</taxon>
        <taxon>Tracheophyta</taxon>
        <taxon>Spermatophyta</taxon>
        <taxon>Magnoliopsida</taxon>
        <taxon>Liliopsida</taxon>
        <taxon>Poales</taxon>
        <taxon>Poaceae</taxon>
        <taxon>BOP clade</taxon>
        <taxon>Pooideae</taxon>
        <taxon>Poodae</taxon>
        <taxon>Poeae</taxon>
        <taxon>Poeae Chloroplast Group 2 (Poeae type)</taxon>
        <taxon>Loliodinae</taxon>
        <taxon>Loliinae</taxon>
        <taxon>Lolium</taxon>
    </lineage>
</organism>
<comment type="similarity">
    <text evidence="5">Belongs to the HIPP family.</text>
</comment>
<proteinExistence type="inferred from homology"/>